<dbReference type="EMBL" id="CP069030">
    <property type="protein sequence ID" value="QRC98177.1"/>
    <property type="molecule type" value="Genomic_DNA"/>
</dbReference>
<evidence type="ECO:0000313" key="1">
    <source>
        <dbReference type="EMBL" id="QRC98177.1"/>
    </source>
</evidence>
<dbReference type="VEuPathDB" id="FungiDB:JI435_411650"/>
<dbReference type="AlphaFoldDB" id="A0A7U2F3U3"/>
<organism evidence="1 2">
    <name type="scientific">Phaeosphaeria nodorum (strain SN15 / ATCC MYA-4574 / FGSC 10173)</name>
    <name type="common">Glume blotch fungus</name>
    <name type="synonym">Parastagonospora nodorum</name>
    <dbReference type="NCBI Taxonomy" id="321614"/>
    <lineage>
        <taxon>Eukaryota</taxon>
        <taxon>Fungi</taxon>
        <taxon>Dikarya</taxon>
        <taxon>Ascomycota</taxon>
        <taxon>Pezizomycotina</taxon>
        <taxon>Dothideomycetes</taxon>
        <taxon>Pleosporomycetidae</taxon>
        <taxon>Pleosporales</taxon>
        <taxon>Pleosporineae</taxon>
        <taxon>Phaeosphaeriaceae</taxon>
        <taxon>Parastagonospora</taxon>
    </lineage>
</organism>
<gene>
    <name evidence="1" type="ORF">JI435_411650</name>
</gene>
<accession>A0A7U2F3U3</accession>
<sequence length="79" mass="8628">MKSQIGASQPQNNPVLVLLVAPLITARTRAFSTRSSICNLVLGHLDTSLSRSPTTKLSNLFKPFLSLAKKIGFTTRIIF</sequence>
<proteinExistence type="predicted"/>
<evidence type="ECO:0000313" key="2">
    <source>
        <dbReference type="Proteomes" id="UP000663193"/>
    </source>
</evidence>
<keyword evidence="2" id="KW-1185">Reference proteome</keyword>
<protein>
    <submittedName>
        <fullName evidence="1">Uncharacterized protein</fullName>
    </submittedName>
</protein>
<reference evidence="2" key="1">
    <citation type="journal article" date="2021" name="BMC Genomics">
        <title>Chromosome-level genome assembly and manually-curated proteome of model necrotroph Parastagonospora nodorum Sn15 reveals a genome-wide trove of candidate effector homologs, and redundancy of virulence-related functions within an accessory chromosome.</title>
        <authorList>
            <person name="Bertazzoni S."/>
            <person name="Jones D.A.B."/>
            <person name="Phan H.T."/>
            <person name="Tan K.-C."/>
            <person name="Hane J.K."/>
        </authorList>
    </citation>
    <scope>NUCLEOTIDE SEQUENCE [LARGE SCALE GENOMIC DNA]</scope>
    <source>
        <strain evidence="2">SN15 / ATCC MYA-4574 / FGSC 10173)</strain>
    </source>
</reference>
<name>A0A7U2F3U3_PHANO</name>
<dbReference type="Proteomes" id="UP000663193">
    <property type="component" value="Chromosome 8"/>
</dbReference>